<keyword evidence="8" id="KW-0833">Ubl conjugation pathway</keyword>
<keyword evidence="9" id="KW-0862">Zinc</keyword>
<reference evidence="13" key="1">
    <citation type="submission" date="2021-12" db="EMBL/GenBank/DDBJ databases">
        <authorList>
            <person name="King R."/>
        </authorList>
    </citation>
    <scope>NUCLEOTIDE SEQUENCE</scope>
</reference>
<dbReference type="PANTHER" id="PTHR45877">
    <property type="entry name" value="E3 UBIQUITIN-PROTEIN LIGASE SIAH2"/>
    <property type="match status" value="1"/>
</dbReference>
<keyword evidence="14" id="KW-1185">Reference proteome</keyword>
<organism evidence="13 14">
    <name type="scientific">Brassicogethes aeneus</name>
    <name type="common">Rape pollen beetle</name>
    <name type="synonym">Meligethes aeneus</name>
    <dbReference type="NCBI Taxonomy" id="1431903"/>
    <lineage>
        <taxon>Eukaryota</taxon>
        <taxon>Metazoa</taxon>
        <taxon>Ecdysozoa</taxon>
        <taxon>Arthropoda</taxon>
        <taxon>Hexapoda</taxon>
        <taxon>Insecta</taxon>
        <taxon>Pterygota</taxon>
        <taxon>Neoptera</taxon>
        <taxon>Endopterygota</taxon>
        <taxon>Coleoptera</taxon>
        <taxon>Polyphaga</taxon>
        <taxon>Cucujiformia</taxon>
        <taxon>Nitidulidae</taxon>
        <taxon>Meligethinae</taxon>
        <taxon>Brassicogethes</taxon>
    </lineage>
</organism>
<protein>
    <recommendedName>
        <fullName evidence="4">RING-type E3 ubiquitin transferase</fullName>
        <ecNumber evidence="4">2.3.2.27</ecNumber>
    </recommendedName>
</protein>
<feature type="domain" description="SIAH-type" evidence="12">
    <location>
        <begin position="323"/>
        <end position="381"/>
    </location>
</feature>
<dbReference type="Pfam" id="PF21361">
    <property type="entry name" value="Sina_ZnF"/>
    <property type="match status" value="2"/>
</dbReference>
<comment type="catalytic activity">
    <reaction evidence="1">
        <text>S-ubiquitinyl-[E2 ubiquitin-conjugating enzyme]-L-cysteine + [acceptor protein]-L-lysine = [E2 ubiquitin-conjugating enzyme]-L-cysteine + N(6)-ubiquitinyl-[acceptor protein]-L-lysine.</text>
        <dbReference type="EC" id="2.3.2.27"/>
    </reaction>
</comment>
<dbReference type="GO" id="GO:0043161">
    <property type="term" value="P:proteasome-mediated ubiquitin-dependent protein catabolic process"/>
    <property type="evidence" value="ECO:0007669"/>
    <property type="project" value="TreeGrafter"/>
</dbReference>
<keyword evidence="6" id="KW-0479">Metal-binding</keyword>
<keyword evidence="5" id="KW-0808">Transferase</keyword>
<evidence type="ECO:0000256" key="4">
    <source>
        <dbReference type="ARBA" id="ARBA00012483"/>
    </source>
</evidence>
<evidence type="ECO:0000256" key="5">
    <source>
        <dbReference type="ARBA" id="ARBA00022679"/>
    </source>
</evidence>
<evidence type="ECO:0000313" key="13">
    <source>
        <dbReference type="EMBL" id="CAH0546243.1"/>
    </source>
</evidence>
<comment type="similarity">
    <text evidence="3">Belongs to the SINA (Seven in absentia) family.</text>
</comment>
<feature type="domain" description="RING-type" evidence="11">
    <location>
        <begin position="271"/>
        <end position="306"/>
    </location>
</feature>
<evidence type="ECO:0000259" key="11">
    <source>
        <dbReference type="PROSITE" id="PS50089"/>
    </source>
</evidence>
<dbReference type="Proteomes" id="UP001154078">
    <property type="component" value="Chromosome 1"/>
</dbReference>
<sequence>MDSSEDMYDDVFNQFTENLLSQKVLLCCICEQILISPVKLVQGKGNVCAKCFDEKYKDCPDKGWPNPSLDIILSKLTLPCKYSSKGCELKFSYHEHLDHISVCSYRLRNCPMNDCLWKGHYHEIITHFKNIHGAAIINADNGVFTVKVDFSETAFIKLLWSKNYMFYIKIHVDMQKNKLIYMLCAIRDSEEGFKYTVKHKGDESDTTYIKTNSQLVKPDSIYNELNSNNSSEMDLDVVKAVIGNSQHIINVFKLSSLFTIDIHDKLLHLECPVCRTFMKTPIFQCRTGHSICNKCYPRLEKCPTCSSPFGSTRNYALEALTSGVLYPCTYFDMGCSETNLASQIVKHEEFCSFRPMKCPIAQCSVTGNQETIIGHIRETHGDKLIATKNQGYTESYRLDQLIYNQFLDKRFMIVDNRIFRVSCKRTGDHCFWAVEIFGSGNERKTYVYEITIMDVKKPEKKITRTDYCLNEMAEDELFRKCIMFPNTILCSYSSTGLITFNLTIKIKALKEK</sequence>
<dbReference type="Pfam" id="PF21362">
    <property type="entry name" value="Sina_RING"/>
    <property type="match status" value="1"/>
</dbReference>
<dbReference type="InterPro" id="IPR013010">
    <property type="entry name" value="Znf_SIAH"/>
</dbReference>
<evidence type="ECO:0000256" key="7">
    <source>
        <dbReference type="ARBA" id="ARBA00022771"/>
    </source>
</evidence>
<dbReference type="GO" id="GO:0008270">
    <property type="term" value="F:zinc ion binding"/>
    <property type="evidence" value="ECO:0007669"/>
    <property type="project" value="UniProtKB-KW"/>
</dbReference>
<evidence type="ECO:0000256" key="9">
    <source>
        <dbReference type="ARBA" id="ARBA00022833"/>
    </source>
</evidence>
<evidence type="ECO:0000256" key="2">
    <source>
        <dbReference type="ARBA" id="ARBA00004906"/>
    </source>
</evidence>
<dbReference type="GO" id="GO:0031624">
    <property type="term" value="F:ubiquitin conjugating enzyme binding"/>
    <property type="evidence" value="ECO:0007669"/>
    <property type="project" value="TreeGrafter"/>
</dbReference>
<dbReference type="InterPro" id="IPR001841">
    <property type="entry name" value="Znf_RING"/>
</dbReference>
<dbReference type="GO" id="GO:0061630">
    <property type="term" value="F:ubiquitin protein ligase activity"/>
    <property type="evidence" value="ECO:0007669"/>
    <property type="project" value="UniProtKB-EC"/>
</dbReference>
<keyword evidence="7 10" id="KW-0863">Zinc-finger</keyword>
<dbReference type="PROSITE" id="PS50089">
    <property type="entry name" value="ZF_RING_2"/>
    <property type="match status" value="1"/>
</dbReference>
<dbReference type="OrthoDB" id="620422at2759"/>
<dbReference type="EMBL" id="OV121132">
    <property type="protein sequence ID" value="CAH0546243.1"/>
    <property type="molecule type" value="Genomic_DNA"/>
</dbReference>
<dbReference type="PANTHER" id="PTHR45877:SF2">
    <property type="entry name" value="E3 UBIQUITIN-PROTEIN LIGASE SINA-RELATED"/>
    <property type="match status" value="1"/>
</dbReference>
<comment type="pathway">
    <text evidence="2">Protein modification; protein ubiquitination.</text>
</comment>
<dbReference type="AlphaFoldDB" id="A0A9P0AQP7"/>
<dbReference type="GO" id="GO:0005737">
    <property type="term" value="C:cytoplasm"/>
    <property type="evidence" value="ECO:0007669"/>
    <property type="project" value="TreeGrafter"/>
</dbReference>
<dbReference type="SUPFAM" id="SSF49599">
    <property type="entry name" value="TRAF domain-like"/>
    <property type="match status" value="2"/>
</dbReference>
<gene>
    <name evidence="13" type="ORF">MELIAE_LOCUS452</name>
</gene>
<evidence type="ECO:0000256" key="3">
    <source>
        <dbReference type="ARBA" id="ARBA00009119"/>
    </source>
</evidence>
<dbReference type="Gene3D" id="3.30.40.10">
    <property type="entry name" value="Zinc/RING finger domain, C3HC4 (zinc finger)"/>
    <property type="match status" value="3"/>
</dbReference>
<proteinExistence type="inferred from homology"/>
<evidence type="ECO:0000259" key="12">
    <source>
        <dbReference type="PROSITE" id="PS51081"/>
    </source>
</evidence>
<evidence type="ECO:0000313" key="14">
    <source>
        <dbReference type="Proteomes" id="UP001154078"/>
    </source>
</evidence>
<dbReference type="InterPro" id="IPR004162">
    <property type="entry name" value="SINA-like_animal"/>
</dbReference>
<dbReference type="PROSITE" id="PS51081">
    <property type="entry name" value="ZF_SIAH"/>
    <property type="match status" value="2"/>
</dbReference>
<dbReference type="FunFam" id="3.30.40.10:FF:000041">
    <property type="entry name" value="E3 ubiquitin-protein ligase SINAT3"/>
    <property type="match status" value="2"/>
</dbReference>
<feature type="domain" description="SIAH-type" evidence="12">
    <location>
        <begin position="75"/>
        <end position="133"/>
    </location>
</feature>
<evidence type="ECO:0000256" key="1">
    <source>
        <dbReference type="ARBA" id="ARBA00000900"/>
    </source>
</evidence>
<evidence type="ECO:0000256" key="6">
    <source>
        <dbReference type="ARBA" id="ARBA00022723"/>
    </source>
</evidence>
<dbReference type="EC" id="2.3.2.27" evidence="4"/>
<dbReference type="InterPro" id="IPR049548">
    <property type="entry name" value="Sina-like_RING"/>
</dbReference>
<dbReference type="InterPro" id="IPR013083">
    <property type="entry name" value="Znf_RING/FYVE/PHD"/>
</dbReference>
<evidence type="ECO:0000256" key="10">
    <source>
        <dbReference type="PROSITE-ProRule" id="PRU00455"/>
    </source>
</evidence>
<evidence type="ECO:0000256" key="8">
    <source>
        <dbReference type="ARBA" id="ARBA00022786"/>
    </source>
</evidence>
<name>A0A9P0AQP7_BRAAE</name>
<accession>A0A9P0AQP7</accession>